<dbReference type="Proteomes" id="UP000593578">
    <property type="component" value="Unassembled WGS sequence"/>
</dbReference>
<reference evidence="1 2" key="1">
    <citation type="journal article" date="2019" name="Genome Biol. Evol.">
        <title>Insights into the evolution of the New World diploid cottons (Gossypium, subgenus Houzingenia) based on genome sequencing.</title>
        <authorList>
            <person name="Grover C.E."/>
            <person name="Arick M.A. 2nd"/>
            <person name="Thrash A."/>
            <person name="Conover J.L."/>
            <person name="Sanders W.S."/>
            <person name="Peterson D.G."/>
            <person name="Frelichowski J.E."/>
            <person name="Scheffler J.A."/>
            <person name="Scheffler B.E."/>
            <person name="Wendel J.F."/>
        </authorList>
    </citation>
    <scope>NUCLEOTIDE SEQUENCE [LARGE SCALE GENOMIC DNA]</scope>
    <source>
        <strain evidence="1">8</strain>
        <tissue evidence="1">Leaf</tissue>
    </source>
</reference>
<accession>A0A7J8PWR5</accession>
<evidence type="ECO:0000313" key="2">
    <source>
        <dbReference type="Proteomes" id="UP000593578"/>
    </source>
</evidence>
<name>A0A7J8PWR5_GOSRA</name>
<sequence length="33" mass="3359">MAATGPPPFRQDNNELLVAGGISETVVLSCLSA</sequence>
<evidence type="ECO:0000313" key="1">
    <source>
        <dbReference type="EMBL" id="MBA0593420.1"/>
    </source>
</evidence>
<dbReference type="AlphaFoldDB" id="A0A7J8PWR5"/>
<comment type="caution">
    <text evidence="1">The sequence shown here is derived from an EMBL/GenBank/DDBJ whole genome shotgun (WGS) entry which is preliminary data.</text>
</comment>
<proteinExistence type="predicted"/>
<dbReference type="EMBL" id="JABEZZ010000008">
    <property type="protein sequence ID" value="MBA0593420.1"/>
    <property type="molecule type" value="Genomic_DNA"/>
</dbReference>
<protein>
    <submittedName>
        <fullName evidence="1">Uncharacterized protein</fullName>
    </submittedName>
</protein>
<organism evidence="1 2">
    <name type="scientific">Gossypium raimondii</name>
    <name type="common">Peruvian cotton</name>
    <name type="synonym">Gossypium klotzschianum subsp. raimondii</name>
    <dbReference type="NCBI Taxonomy" id="29730"/>
    <lineage>
        <taxon>Eukaryota</taxon>
        <taxon>Viridiplantae</taxon>
        <taxon>Streptophyta</taxon>
        <taxon>Embryophyta</taxon>
        <taxon>Tracheophyta</taxon>
        <taxon>Spermatophyta</taxon>
        <taxon>Magnoliopsida</taxon>
        <taxon>eudicotyledons</taxon>
        <taxon>Gunneridae</taxon>
        <taxon>Pentapetalae</taxon>
        <taxon>rosids</taxon>
        <taxon>malvids</taxon>
        <taxon>Malvales</taxon>
        <taxon>Malvaceae</taxon>
        <taxon>Malvoideae</taxon>
        <taxon>Gossypium</taxon>
    </lineage>
</organism>
<gene>
    <name evidence="1" type="ORF">Gorai_010364</name>
</gene>